<protein>
    <submittedName>
        <fullName evidence="1">Uncharacterized protein</fullName>
    </submittedName>
</protein>
<evidence type="ECO:0000313" key="2">
    <source>
        <dbReference type="Proteomes" id="UP000477782"/>
    </source>
</evidence>
<comment type="caution">
    <text evidence="1">The sequence shown here is derived from an EMBL/GenBank/DDBJ whole genome shotgun (WGS) entry which is preliminary data.</text>
</comment>
<sequence>MSMGLLTACVAPGSRPMPLAASGPVSVSHEGVAYLVDLQPTLTGAQMTISAETDALAFDQGLTAKRVAERFCAGRGGRVDPRALGRFVGGNWLFDGGCA</sequence>
<evidence type="ECO:0000313" key="1">
    <source>
        <dbReference type="EMBL" id="NEY88857.1"/>
    </source>
</evidence>
<gene>
    <name evidence="1" type="ORF">G4Z14_00970</name>
</gene>
<accession>A0A6M0QNA1</accession>
<dbReference type="Proteomes" id="UP000477782">
    <property type="component" value="Unassembled WGS sequence"/>
</dbReference>
<keyword evidence="2" id="KW-1185">Reference proteome</keyword>
<dbReference type="EMBL" id="JAAIVJ010000001">
    <property type="protein sequence ID" value="NEY88857.1"/>
    <property type="molecule type" value="Genomic_DNA"/>
</dbReference>
<organism evidence="1 2">
    <name type="scientific">Tabrizicola oligotrophica</name>
    <dbReference type="NCBI Taxonomy" id="2710650"/>
    <lineage>
        <taxon>Bacteria</taxon>
        <taxon>Pseudomonadati</taxon>
        <taxon>Pseudomonadota</taxon>
        <taxon>Alphaproteobacteria</taxon>
        <taxon>Rhodobacterales</taxon>
        <taxon>Paracoccaceae</taxon>
        <taxon>Tabrizicola</taxon>
    </lineage>
</organism>
<dbReference type="RefSeq" id="WP_164622884.1">
    <property type="nucleotide sequence ID" value="NZ_JAAIVJ010000001.1"/>
</dbReference>
<reference evidence="1 2" key="1">
    <citation type="submission" date="2020-02" db="EMBL/GenBank/DDBJ databases">
        <authorList>
            <person name="Chen W.-M."/>
        </authorList>
    </citation>
    <scope>NUCLEOTIDE SEQUENCE [LARGE SCALE GENOMIC DNA]</scope>
    <source>
        <strain evidence="1 2">KMS-5</strain>
    </source>
</reference>
<dbReference type="AlphaFoldDB" id="A0A6M0QNA1"/>
<name>A0A6M0QNA1_9RHOB</name>
<proteinExistence type="predicted"/>